<dbReference type="EMBL" id="AFAY01000025">
    <property type="protein sequence ID" value="EGF11062.1"/>
    <property type="molecule type" value="Genomic_DNA"/>
</dbReference>
<dbReference type="Proteomes" id="UP000004105">
    <property type="component" value="Unassembled WGS sequence"/>
</dbReference>
<organism evidence="1 2">
    <name type="scientific">Neisseria bacilliformis ATCC BAA-1200</name>
    <dbReference type="NCBI Taxonomy" id="888742"/>
    <lineage>
        <taxon>Bacteria</taxon>
        <taxon>Pseudomonadati</taxon>
        <taxon>Pseudomonadota</taxon>
        <taxon>Betaproteobacteria</taxon>
        <taxon>Neisseriales</taxon>
        <taxon>Neisseriaceae</taxon>
        <taxon>Neisseria</taxon>
    </lineage>
</organism>
<dbReference type="AlphaFoldDB" id="F2BC02"/>
<protein>
    <submittedName>
        <fullName evidence="1">Uncharacterized protein</fullName>
    </submittedName>
</protein>
<gene>
    <name evidence="1" type="ORF">HMPREF9123_1257</name>
</gene>
<sequence>MRSLAFRPSEIFAPRFRQTLKPRAWLRYTPYLGNRICVTGATVCFSNSVIKPKAV</sequence>
<keyword evidence="2" id="KW-1185">Reference proteome</keyword>
<comment type="caution">
    <text evidence="1">The sequence shown here is derived from an EMBL/GenBank/DDBJ whole genome shotgun (WGS) entry which is preliminary data.</text>
</comment>
<evidence type="ECO:0000313" key="2">
    <source>
        <dbReference type="Proteomes" id="UP000004105"/>
    </source>
</evidence>
<dbReference type="HOGENOM" id="CLU_3027558_0_0_4"/>
<reference evidence="1 2" key="1">
    <citation type="submission" date="2011-02" db="EMBL/GenBank/DDBJ databases">
        <authorList>
            <person name="Muzny D."/>
            <person name="Qin X."/>
            <person name="Deng J."/>
            <person name="Jiang H."/>
            <person name="Liu Y."/>
            <person name="Qu J."/>
            <person name="Song X.-Z."/>
            <person name="Zhang L."/>
            <person name="Thornton R."/>
            <person name="Coyle M."/>
            <person name="Francisco L."/>
            <person name="Jackson L."/>
            <person name="Javaid M."/>
            <person name="Korchina V."/>
            <person name="Kovar C."/>
            <person name="Mata R."/>
            <person name="Mathew T."/>
            <person name="Ngo R."/>
            <person name="Nguyen L."/>
            <person name="Nguyen N."/>
            <person name="Okwuonu G."/>
            <person name="Ongeri F."/>
            <person name="Pham C."/>
            <person name="Simmons D."/>
            <person name="Wilczek-Boney K."/>
            <person name="Hale W."/>
            <person name="Jakkamsetti A."/>
            <person name="Pham P."/>
            <person name="Ruth R."/>
            <person name="San Lucas F."/>
            <person name="Warren J."/>
            <person name="Zhang J."/>
            <person name="Zhao Z."/>
            <person name="Zhou C."/>
            <person name="Zhu D."/>
            <person name="Lee S."/>
            <person name="Bess C."/>
            <person name="Blankenburg K."/>
            <person name="Forbes L."/>
            <person name="Fu Q."/>
            <person name="Gubbala S."/>
            <person name="Hirani K."/>
            <person name="Jayaseelan J.C."/>
            <person name="Lara F."/>
            <person name="Munidasa M."/>
            <person name="Palculict T."/>
            <person name="Patil S."/>
            <person name="Pu L.-L."/>
            <person name="Saada N."/>
            <person name="Tang L."/>
            <person name="Weissenberger G."/>
            <person name="Zhu Y."/>
            <person name="Hemphill L."/>
            <person name="Shang Y."/>
            <person name="Youmans B."/>
            <person name="Ayvaz T."/>
            <person name="Ross M."/>
            <person name="Santibanez J."/>
            <person name="Aqrawi P."/>
            <person name="Gross S."/>
            <person name="Joshi V."/>
            <person name="Fowler G."/>
            <person name="Nazareth L."/>
            <person name="Reid J."/>
            <person name="Worley K."/>
            <person name="Petrosino J."/>
            <person name="Highlander S."/>
            <person name="Gibbs R."/>
        </authorList>
    </citation>
    <scope>NUCLEOTIDE SEQUENCE [LARGE SCALE GENOMIC DNA]</scope>
    <source>
        <strain evidence="1 2">ATCC BAA-1200</strain>
    </source>
</reference>
<accession>F2BC02</accession>
<evidence type="ECO:0000313" key="1">
    <source>
        <dbReference type="EMBL" id="EGF11062.1"/>
    </source>
</evidence>
<proteinExistence type="predicted"/>
<name>F2BC02_9NEIS</name>